<keyword evidence="6" id="KW-0067">ATP-binding</keyword>
<feature type="region of interest" description="Disordered" evidence="9">
    <location>
        <begin position="100"/>
        <end position="124"/>
    </location>
</feature>
<feature type="domain" description="ABC transporter" evidence="11">
    <location>
        <begin position="140"/>
        <end position="379"/>
    </location>
</feature>
<evidence type="ECO:0000256" key="8">
    <source>
        <dbReference type="ARBA" id="ARBA00023136"/>
    </source>
</evidence>
<dbReference type="InterPro" id="IPR013525">
    <property type="entry name" value="ABC2_TM"/>
</dbReference>
<feature type="transmembrane region" description="Helical" evidence="10">
    <location>
        <begin position="56"/>
        <end position="80"/>
    </location>
</feature>
<dbReference type="Proteomes" id="UP000593567">
    <property type="component" value="Unassembled WGS sequence"/>
</dbReference>
<feature type="transmembrane region" description="Helical" evidence="10">
    <location>
        <begin position="620"/>
        <end position="644"/>
    </location>
</feature>
<keyword evidence="3" id="KW-0813">Transport</keyword>
<evidence type="ECO:0000313" key="12">
    <source>
        <dbReference type="EMBL" id="KAF6025425.1"/>
    </source>
</evidence>
<evidence type="ECO:0000256" key="6">
    <source>
        <dbReference type="ARBA" id="ARBA00022840"/>
    </source>
</evidence>
<dbReference type="InterPro" id="IPR003439">
    <property type="entry name" value="ABC_transporter-like_ATP-bd"/>
</dbReference>
<organism evidence="12 13">
    <name type="scientific">Bugula neritina</name>
    <name type="common">Brown bryozoan</name>
    <name type="synonym">Sertularia neritina</name>
    <dbReference type="NCBI Taxonomy" id="10212"/>
    <lineage>
        <taxon>Eukaryota</taxon>
        <taxon>Metazoa</taxon>
        <taxon>Spiralia</taxon>
        <taxon>Lophotrochozoa</taxon>
        <taxon>Bryozoa</taxon>
        <taxon>Gymnolaemata</taxon>
        <taxon>Cheilostomatida</taxon>
        <taxon>Flustrina</taxon>
        <taxon>Buguloidea</taxon>
        <taxon>Bugulidae</taxon>
        <taxon>Bugula</taxon>
    </lineage>
</organism>
<comment type="similarity">
    <text evidence="2">Belongs to the ABC transporter superfamily. ABCG family. Eye pigment precursor importer (TC 3.A.1.204) subfamily.</text>
</comment>
<evidence type="ECO:0000256" key="9">
    <source>
        <dbReference type="SAM" id="MobiDB-lite"/>
    </source>
</evidence>
<dbReference type="GO" id="GO:0005886">
    <property type="term" value="C:plasma membrane"/>
    <property type="evidence" value="ECO:0007669"/>
    <property type="project" value="TreeGrafter"/>
</dbReference>
<evidence type="ECO:0000256" key="2">
    <source>
        <dbReference type="ARBA" id="ARBA00005814"/>
    </source>
</evidence>
<dbReference type="InterPro" id="IPR050352">
    <property type="entry name" value="ABCG_transporters"/>
</dbReference>
<keyword evidence="5" id="KW-0547">Nucleotide-binding</keyword>
<evidence type="ECO:0000313" key="13">
    <source>
        <dbReference type="Proteomes" id="UP000593567"/>
    </source>
</evidence>
<keyword evidence="7 10" id="KW-1133">Transmembrane helix</keyword>
<dbReference type="OrthoDB" id="66620at2759"/>
<dbReference type="Pfam" id="PF00005">
    <property type="entry name" value="ABC_tran"/>
    <property type="match status" value="1"/>
</dbReference>
<evidence type="ECO:0000256" key="7">
    <source>
        <dbReference type="ARBA" id="ARBA00022989"/>
    </source>
</evidence>
<evidence type="ECO:0000256" key="3">
    <source>
        <dbReference type="ARBA" id="ARBA00022448"/>
    </source>
</evidence>
<feature type="transmembrane region" description="Helical" evidence="10">
    <location>
        <begin position="577"/>
        <end position="600"/>
    </location>
</feature>
<feature type="compositionally biased region" description="Low complexity" evidence="9">
    <location>
        <begin position="448"/>
        <end position="470"/>
    </location>
</feature>
<dbReference type="PANTHER" id="PTHR48041:SF78">
    <property type="entry name" value="ABC TRANSPORTER EXPRESSED IN TRACHEA, ISOFORM A"/>
    <property type="match status" value="1"/>
</dbReference>
<sequence length="799" mass="89370">MSTWHKKFPKTFARRNADGLLLPTLTQGLLKLGLLVRRLKVEVFSHTRYEYGYHHIALCLAMTLSLAVNVYIIILVYLYYLSKMADLLSVAVHLPSTLSSNKSPGIPGSDSTKLLRSTSSENDSVPQPFGISCGKKVVDLEFVDLSYSIPRGLGNPNSQILRNISGMFPSGELTAIMGPSGAGKSSLMNILAGYKTNHVEGDITTNGSVRNLRKFRKISCYIMQDDQLLPHLAVEEALICSANLKLAESMVTEDKQSLVEDILDMMNLTECRTTRTANLTNGQRKRLAIALELVNNPPLMFFDEPTSGLDSNSTNQCISILQQLARGGRTVVCTMHQPSAKTFEMFDNLYLLAKGQCVYKGKVLHLVHYLQTFDLNCPPYHNPADFIMEVINGDFGEEVVQKLAQAVLSGKCDEYNNKYRMCLPKRSSSLAPSVRPSLSRKDTKRDSNSCISNDSSSTPCTSSSSAAGRTSSRKDKASSYEMFNELHGTDSSSKESSEEINNIQDEGNAGCCHRDHQFATSSSTQFKVLFVRDMLSAFRDCTLTRLRLLIHILVGVLIGLLYLGIGNMASKAFNNTGCLYFCLLFIMFAALMPTVMTFPMEMSVFLREHLNYWYSLKSYYWAKTMADLPFQIVFPVVYGSIVYWMTNQPNDFLRFFMFLTIATQTALVGQSLGFLIGAATSMQVAVFLGPICGIPIMLFSGFFVNFGTMPKYLHWLSYLSYIRYSFEGVLHVIYGMDRAQLECDEGAPDCLFRNSEDMLKEMDVDKGAFYIDFLVLCAFFVLLRLACYIALRVRIISAR</sequence>
<evidence type="ECO:0000256" key="5">
    <source>
        <dbReference type="ARBA" id="ARBA00022741"/>
    </source>
</evidence>
<dbReference type="EMBL" id="VXIV02002461">
    <property type="protein sequence ID" value="KAF6025425.1"/>
    <property type="molecule type" value="Genomic_DNA"/>
</dbReference>
<keyword evidence="13" id="KW-1185">Reference proteome</keyword>
<feature type="transmembrane region" description="Helical" evidence="10">
    <location>
        <begin position="656"/>
        <end position="678"/>
    </location>
</feature>
<dbReference type="AlphaFoldDB" id="A0A7J7JH41"/>
<dbReference type="GO" id="GO:0016887">
    <property type="term" value="F:ATP hydrolysis activity"/>
    <property type="evidence" value="ECO:0007669"/>
    <property type="project" value="InterPro"/>
</dbReference>
<evidence type="ECO:0000256" key="1">
    <source>
        <dbReference type="ARBA" id="ARBA00004141"/>
    </source>
</evidence>
<keyword evidence="8 10" id="KW-0472">Membrane</keyword>
<gene>
    <name evidence="12" type="ORF">EB796_016265</name>
</gene>
<evidence type="ECO:0000256" key="4">
    <source>
        <dbReference type="ARBA" id="ARBA00022692"/>
    </source>
</evidence>
<feature type="transmembrane region" description="Helical" evidence="10">
    <location>
        <begin position="684"/>
        <end position="706"/>
    </location>
</feature>
<feature type="transmembrane region" description="Helical" evidence="10">
    <location>
        <begin position="718"/>
        <end position="736"/>
    </location>
</feature>
<keyword evidence="4 10" id="KW-0812">Transmembrane</keyword>
<protein>
    <submittedName>
        <fullName evidence="12">ABCG4</fullName>
    </submittedName>
</protein>
<dbReference type="PANTHER" id="PTHR48041">
    <property type="entry name" value="ABC TRANSPORTER G FAMILY MEMBER 28"/>
    <property type="match status" value="1"/>
</dbReference>
<comment type="subcellular location">
    <subcellularLocation>
        <location evidence="1">Membrane</location>
        <topology evidence="1">Multi-pass membrane protein</topology>
    </subcellularLocation>
</comment>
<dbReference type="InterPro" id="IPR003593">
    <property type="entry name" value="AAA+_ATPase"/>
</dbReference>
<dbReference type="GO" id="GO:0140359">
    <property type="term" value="F:ABC-type transporter activity"/>
    <property type="evidence" value="ECO:0007669"/>
    <property type="project" value="InterPro"/>
</dbReference>
<accession>A0A7J7JH41</accession>
<feature type="transmembrane region" description="Helical" evidence="10">
    <location>
        <begin position="768"/>
        <end position="791"/>
    </location>
</feature>
<reference evidence="12" key="1">
    <citation type="submission" date="2020-06" db="EMBL/GenBank/DDBJ databases">
        <title>Draft genome of Bugula neritina, a colonial animal packing powerful symbionts and potential medicines.</title>
        <authorList>
            <person name="Rayko M."/>
        </authorList>
    </citation>
    <scope>NUCLEOTIDE SEQUENCE [LARGE SCALE GENOMIC DNA]</scope>
    <source>
        <strain evidence="12">Kwan_BN1</strain>
    </source>
</reference>
<name>A0A7J7JH41_BUGNE</name>
<feature type="region of interest" description="Disordered" evidence="9">
    <location>
        <begin position="428"/>
        <end position="476"/>
    </location>
</feature>
<comment type="caution">
    <text evidence="12">The sequence shown here is derived from an EMBL/GenBank/DDBJ whole genome shotgun (WGS) entry which is preliminary data.</text>
</comment>
<dbReference type="Gene3D" id="3.40.50.300">
    <property type="entry name" value="P-loop containing nucleotide triphosphate hydrolases"/>
    <property type="match status" value="1"/>
</dbReference>
<dbReference type="FunFam" id="3.40.50.300:FF:000891">
    <property type="entry name" value="ATP-binding cassette sub-family G member"/>
    <property type="match status" value="1"/>
</dbReference>
<dbReference type="SMART" id="SM00382">
    <property type="entry name" value="AAA"/>
    <property type="match status" value="1"/>
</dbReference>
<dbReference type="PROSITE" id="PS50893">
    <property type="entry name" value="ABC_TRANSPORTER_2"/>
    <property type="match status" value="1"/>
</dbReference>
<dbReference type="GO" id="GO:0005524">
    <property type="term" value="F:ATP binding"/>
    <property type="evidence" value="ECO:0007669"/>
    <property type="project" value="UniProtKB-KW"/>
</dbReference>
<feature type="transmembrane region" description="Helical" evidence="10">
    <location>
        <begin position="548"/>
        <end position="565"/>
    </location>
</feature>
<evidence type="ECO:0000259" key="11">
    <source>
        <dbReference type="PROSITE" id="PS50893"/>
    </source>
</evidence>
<dbReference type="InterPro" id="IPR027417">
    <property type="entry name" value="P-loop_NTPase"/>
</dbReference>
<dbReference type="CDD" id="cd03213">
    <property type="entry name" value="ABCG_EPDR"/>
    <property type="match status" value="1"/>
</dbReference>
<dbReference type="SUPFAM" id="SSF52540">
    <property type="entry name" value="P-loop containing nucleoside triphosphate hydrolases"/>
    <property type="match status" value="1"/>
</dbReference>
<dbReference type="Pfam" id="PF01061">
    <property type="entry name" value="ABC2_membrane"/>
    <property type="match status" value="1"/>
</dbReference>
<evidence type="ECO:0000256" key="10">
    <source>
        <dbReference type="SAM" id="Phobius"/>
    </source>
</evidence>
<proteinExistence type="inferred from homology"/>